<gene>
    <name evidence="1" type="ORF">NK125_00165</name>
</gene>
<organism evidence="1 2">
    <name type="scientific">Aequitasia blattaphilus</name>
    <dbReference type="NCBI Taxonomy" id="2949332"/>
    <lineage>
        <taxon>Bacteria</taxon>
        <taxon>Bacillati</taxon>
        <taxon>Bacillota</taxon>
        <taxon>Clostridia</taxon>
        <taxon>Lachnospirales</taxon>
        <taxon>Lachnospiraceae</taxon>
        <taxon>Aequitasia</taxon>
    </lineage>
</organism>
<evidence type="ECO:0008006" key="3">
    <source>
        <dbReference type="Google" id="ProtNLM"/>
    </source>
</evidence>
<evidence type="ECO:0000313" key="2">
    <source>
        <dbReference type="Proteomes" id="UP001523566"/>
    </source>
</evidence>
<dbReference type="EMBL" id="JAMZFW010000001">
    <property type="protein sequence ID" value="MCP1100829.1"/>
    <property type="molecule type" value="Genomic_DNA"/>
</dbReference>
<accession>A0ABT1E4R9</accession>
<reference evidence="1 2" key="1">
    <citation type="journal article" date="2022" name="Genome Biol. Evol.">
        <title>Host diet, physiology and behaviors set the stage for Lachnospiraceae cladogenesis.</title>
        <authorList>
            <person name="Vera-Ponce De Leon A."/>
            <person name="Schneider M."/>
            <person name="Jahnes B.C."/>
            <person name="Sadowski V."/>
            <person name="Camuy-Velez L.A."/>
            <person name="Duan J."/>
            <person name="Sabree Z.L."/>
        </authorList>
    </citation>
    <scope>NUCLEOTIDE SEQUENCE [LARGE SCALE GENOMIC DNA]</scope>
    <source>
        <strain evidence="1 2">PAL113</strain>
    </source>
</reference>
<dbReference type="Proteomes" id="UP001523566">
    <property type="component" value="Unassembled WGS sequence"/>
</dbReference>
<evidence type="ECO:0000313" key="1">
    <source>
        <dbReference type="EMBL" id="MCP1100829.1"/>
    </source>
</evidence>
<comment type="caution">
    <text evidence="1">The sequence shown here is derived from an EMBL/GenBank/DDBJ whole genome shotgun (WGS) entry which is preliminary data.</text>
</comment>
<proteinExistence type="predicted"/>
<name>A0ABT1E4R9_9FIRM</name>
<sequence>MDSIVEKLTEIENTAKAIVSHAEEQKFEVEKSLQNNRNQFDSNFDAELKKEIGDIRQNSEKKMADLLAEQKKENQHTIDVLIADYDENHGKYAGEILHRITAGV</sequence>
<keyword evidence="2" id="KW-1185">Reference proteome</keyword>
<protein>
    <recommendedName>
        <fullName evidence="3">ATPase</fullName>
    </recommendedName>
</protein>
<dbReference type="RefSeq" id="WP_262064618.1">
    <property type="nucleotide sequence ID" value="NZ_JAMXOD010000001.1"/>
</dbReference>